<proteinExistence type="inferred from homology"/>
<evidence type="ECO:0000313" key="4">
    <source>
        <dbReference type="Proteomes" id="UP000623129"/>
    </source>
</evidence>
<dbReference type="InterPro" id="IPR016024">
    <property type="entry name" value="ARM-type_fold"/>
</dbReference>
<protein>
    <recommendedName>
        <fullName evidence="1">Serine/threonine protein phosphatase 2A regulatory subunit</fullName>
    </recommendedName>
</protein>
<feature type="compositionally biased region" description="Low complexity" evidence="2">
    <location>
        <begin position="16"/>
        <end position="28"/>
    </location>
</feature>
<feature type="compositionally biased region" description="Polar residues" evidence="2">
    <location>
        <begin position="42"/>
        <end position="54"/>
    </location>
</feature>
<reference evidence="3" key="1">
    <citation type="submission" date="2020-01" db="EMBL/GenBank/DDBJ databases">
        <title>Genome sequence of Kobresia littledalei, the first chromosome-level genome in the family Cyperaceae.</title>
        <authorList>
            <person name="Qu G."/>
        </authorList>
    </citation>
    <scope>NUCLEOTIDE SEQUENCE</scope>
    <source>
        <strain evidence="3">C.B.Clarke</strain>
        <tissue evidence="3">Leaf</tissue>
    </source>
</reference>
<dbReference type="SUPFAM" id="SSF48371">
    <property type="entry name" value="ARM repeat"/>
    <property type="match status" value="1"/>
</dbReference>
<comment type="similarity">
    <text evidence="1">Belongs to the phosphatase 2A regulatory subunit.</text>
</comment>
<dbReference type="OrthoDB" id="10264446at2759"/>
<feature type="region of interest" description="Disordered" evidence="2">
    <location>
        <begin position="16"/>
        <end position="54"/>
    </location>
</feature>
<dbReference type="GO" id="GO:0007165">
    <property type="term" value="P:signal transduction"/>
    <property type="evidence" value="ECO:0007669"/>
    <property type="project" value="InterPro"/>
</dbReference>
<sequence length="500" mass="57558">MWKHILVKLAWKSSKSISVGSNSSPNNNATSLDKSEKPKVISPSSVLPTETESTSNYTQIMERQELFLKKLDLCCITCDFSDRAKDYSEDKELKRQALIEVVEFLSSCNEQLTEPMMIALCRMFSINLFRVFPPKIRSKPGPTGGAEMEEDDPVFDPSWFHLQIVYDLLLKFVTSSLVDAKIARKYMDNSFVSKLLDLFDSEDPRERDCLKTILHRIYGKFMSHRPFIRKEVSNIFYRFVFETERHNGIAELLEVFGSVISGFAKPLKEEHKVFLWKALIPLHKPKVVGTYLPQLTYCVMQFIEKEPKLASTVIRGLLKYWPVTNSQKEMMFLGELEEVLESTEMAEFQKCMVPLFRRLAQCLNSSHFQVAERALFLSNNDHLVNMISQNRQVILPLIYPALERNARWHWNRSVLNVTMNVRKMFFEMDENLLLACESSFTEEEEKKAATEERRRLIWERLENCTANGTSTRSSAFSPGIGSELGFVVLPPVTPAAPLVA</sequence>
<dbReference type="PIRSF" id="PIRSF028043">
    <property type="entry name" value="PP2A_B56"/>
    <property type="match status" value="1"/>
</dbReference>
<dbReference type="InterPro" id="IPR011989">
    <property type="entry name" value="ARM-like"/>
</dbReference>
<keyword evidence="4" id="KW-1185">Reference proteome</keyword>
<dbReference type="GO" id="GO:0019888">
    <property type="term" value="F:protein phosphatase regulator activity"/>
    <property type="evidence" value="ECO:0007669"/>
    <property type="project" value="UniProtKB-UniRule"/>
</dbReference>
<dbReference type="FunFam" id="1.25.10.10:FF:000688">
    <property type="entry name" value="Serine/threonine protein phosphatase 2A regulatory subunit"/>
    <property type="match status" value="1"/>
</dbReference>
<dbReference type="Gene3D" id="1.25.10.10">
    <property type="entry name" value="Leucine-rich Repeat Variant"/>
    <property type="match status" value="1"/>
</dbReference>
<organism evidence="3 4">
    <name type="scientific">Carex littledalei</name>
    <dbReference type="NCBI Taxonomy" id="544730"/>
    <lineage>
        <taxon>Eukaryota</taxon>
        <taxon>Viridiplantae</taxon>
        <taxon>Streptophyta</taxon>
        <taxon>Embryophyta</taxon>
        <taxon>Tracheophyta</taxon>
        <taxon>Spermatophyta</taxon>
        <taxon>Magnoliopsida</taxon>
        <taxon>Liliopsida</taxon>
        <taxon>Poales</taxon>
        <taxon>Cyperaceae</taxon>
        <taxon>Cyperoideae</taxon>
        <taxon>Cariceae</taxon>
        <taxon>Carex</taxon>
        <taxon>Carex subgen. Euthyceras</taxon>
    </lineage>
</organism>
<gene>
    <name evidence="3" type="ORF">FCM35_KLT08604</name>
</gene>
<dbReference type="Proteomes" id="UP000623129">
    <property type="component" value="Unassembled WGS sequence"/>
</dbReference>
<dbReference type="EMBL" id="SWLB01000018">
    <property type="protein sequence ID" value="KAF3326974.1"/>
    <property type="molecule type" value="Genomic_DNA"/>
</dbReference>
<dbReference type="PANTHER" id="PTHR10257">
    <property type="entry name" value="SERINE/THREONINE PROTEIN PHOSPHATASE 2A PP2A REGULATORY SUBUNIT B"/>
    <property type="match status" value="1"/>
</dbReference>
<evidence type="ECO:0000256" key="2">
    <source>
        <dbReference type="SAM" id="MobiDB-lite"/>
    </source>
</evidence>
<dbReference type="Pfam" id="PF01603">
    <property type="entry name" value="B56"/>
    <property type="match status" value="1"/>
</dbReference>
<name>A0A833QYI5_9POAL</name>
<comment type="caution">
    <text evidence="3">The sequence shown here is derived from an EMBL/GenBank/DDBJ whole genome shotgun (WGS) entry which is preliminary data.</text>
</comment>
<dbReference type="FunFam" id="1.25.10.10:FF:000353">
    <property type="entry name" value="Serine/threonine-protein phosphatase 2A 56 kDa regulatory subunit"/>
    <property type="match status" value="1"/>
</dbReference>
<evidence type="ECO:0000256" key="1">
    <source>
        <dbReference type="PIRNR" id="PIRNR028043"/>
    </source>
</evidence>
<comment type="function">
    <text evidence="1">The B regulatory subunit might modulate substrate selectivity and catalytic activity, and also might direct the localization of the catalytic enzyme to a particular subcellular compartment.</text>
</comment>
<dbReference type="PANTHER" id="PTHR10257:SF119">
    <property type="entry name" value="SERINE_THREONINE PROTEIN PHOSPHATASE 2A 59 KDA REGULATORY SUBUNIT B' ZETA ISOFORM"/>
    <property type="match status" value="1"/>
</dbReference>
<evidence type="ECO:0000313" key="3">
    <source>
        <dbReference type="EMBL" id="KAF3326974.1"/>
    </source>
</evidence>
<dbReference type="InterPro" id="IPR002554">
    <property type="entry name" value="PP2A_B56"/>
</dbReference>
<accession>A0A833QYI5</accession>
<dbReference type="AlphaFoldDB" id="A0A833QYI5"/>
<dbReference type="GO" id="GO:0000159">
    <property type="term" value="C:protein phosphatase type 2A complex"/>
    <property type="evidence" value="ECO:0007669"/>
    <property type="project" value="UniProtKB-UniRule"/>
</dbReference>